<comment type="similarity">
    <text evidence="2">Belongs to the ATPase C chain family.</text>
</comment>
<name>A0ABU9KDZ7_9BACI</name>
<dbReference type="InterPro" id="IPR000454">
    <property type="entry name" value="ATP_synth_F0_csu"/>
</dbReference>
<dbReference type="RefSeq" id="WP_341985869.1">
    <property type="nucleotide sequence ID" value="NZ_JBBYAF010000050.1"/>
</dbReference>
<dbReference type="PRINTS" id="PR00124">
    <property type="entry name" value="ATPASEC"/>
</dbReference>
<evidence type="ECO:0000256" key="9">
    <source>
        <dbReference type="ARBA" id="ARBA00023121"/>
    </source>
</evidence>
<dbReference type="InterPro" id="IPR038662">
    <property type="entry name" value="ATP_synth_F0_csu_sf"/>
</dbReference>
<evidence type="ECO:0000256" key="11">
    <source>
        <dbReference type="ARBA" id="ARBA00032200"/>
    </source>
</evidence>
<accession>A0ABU9KDZ7</accession>
<keyword evidence="16" id="KW-1185">Reference proteome</keyword>
<evidence type="ECO:0000259" key="14">
    <source>
        <dbReference type="Pfam" id="PF00137"/>
    </source>
</evidence>
<keyword evidence="3" id="KW-0813">Transport</keyword>
<keyword evidence="8" id="KW-0406">Ion transport</keyword>
<comment type="caution">
    <text evidence="15">The sequence shown here is derived from an EMBL/GenBank/DDBJ whole genome shotgun (WGS) entry which is preliminary data.</text>
</comment>
<reference evidence="15 16" key="1">
    <citation type="submission" date="2024-04" db="EMBL/GenBank/DDBJ databases">
        <title>Bacillus oryzaecorticis sp. nov., a moderately halophilic bacterium isolated from rice husks.</title>
        <authorList>
            <person name="Zhu H.-S."/>
        </authorList>
    </citation>
    <scope>NUCLEOTIDE SEQUENCE [LARGE SCALE GENOMIC DNA]</scope>
    <source>
        <strain evidence="15 16">ZC255</strain>
    </source>
</reference>
<protein>
    <recommendedName>
        <fullName evidence="11">ATP synthase F(0) sector subunit c</fullName>
    </recommendedName>
    <alternativeName>
        <fullName evidence="12">F-type ATPase subunit c</fullName>
    </alternativeName>
</protein>
<proteinExistence type="inferred from homology"/>
<sequence>MPEFSKWFYCCIGAAIALLGFGGIGLGLGWAGARGLEGIARQPEAAEILSDFMLWYVIIPELILAAVLAYVSFKILCKGTHDNDC</sequence>
<dbReference type="SUPFAM" id="SSF81333">
    <property type="entry name" value="F1F0 ATP synthase subunit C"/>
    <property type="match status" value="1"/>
</dbReference>
<comment type="subcellular location">
    <subcellularLocation>
        <location evidence="1">Membrane</location>
        <topology evidence="1">Multi-pass membrane protein</topology>
    </subcellularLocation>
</comment>
<evidence type="ECO:0000256" key="4">
    <source>
        <dbReference type="ARBA" id="ARBA00022547"/>
    </source>
</evidence>
<gene>
    <name evidence="15" type="ORF">AAEO50_18780</name>
</gene>
<evidence type="ECO:0000256" key="2">
    <source>
        <dbReference type="ARBA" id="ARBA00006704"/>
    </source>
</evidence>
<dbReference type="PROSITE" id="PS00605">
    <property type="entry name" value="ATPASE_C"/>
    <property type="match status" value="1"/>
</dbReference>
<dbReference type="InterPro" id="IPR020537">
    <property type="entry name" value="ATP_synth_F0_csu_DDCD_BS"/>
</dbReference>
<evidence type="ECO:0000256" key="3">
    <source>
        <dbReference type="ARBA" id="ARBA00022448"/>
    </source>
</evidence>
<evidence type="ECO:0000313" key="16">
    <source>
        <dbReference type="Proteomes" id="UP001389717"/>
    </source>
</evidence>
<dbReference type="Pfam" id="PF00137">
    <property type="entry name" value="ATP-synt_C"/>
    <property type="match status" value="1"/>
</dbReference>
<dbReference type="Gene3D" id="1.20.20.10">
    <property type="entry name" value="F1F0 ATP synthase subunit C"/>
    <property type="match status" value="1"/>
</dbReference>
<keyword evidence="10 13" id="KW-0472">Membrane</keyword>
<feature type="transmembrane region" description="Helical" evidence="13">
    <location>
        <begin position="7"/>
        <end position="33"/>
    </location>
</feature>
<feature type="transmembrane region" description="Helical" evidence="13">
    <location>
        <begin position="53"/>
        <end position="73"/>
    </location>
</feature>
<feature type="domain" description="V-ATPase proteolipid subunit C-like" evidence="14">
    <location>
        <begin position="12"/>
        <end position="61"/>
    </location>
</feature>
<keyword evidence="9" id="KW-0446">Lipid-binding</keyword>
<dbReference type="Proteomes" id="UP001389717">
    <property type="component" value="Unassembled WGS sequence"/>
</dbReference>
<evidence type="ECO:0000256" key="6">
    <source>
        <dbReference type="ARBA" id="ARBA00022781"/>
    </source>
</evidence>
<dbReference type="InterPro" id="IPR002379">
    <property type="entry name" value="ATPase_proteolipid_c-like_dom"/>
</dbReference>
<evidence type="ECO:0000256" key="10">
    <source>
        <dbReference type="ARBA" id="ARBA00023136"/>
    </source>
</evidence>
<evidence type="ECO:0000256" key="5">
    <source>
        <dbReference type="ARBA" id="ARBA00022692"/>
    </source>
</evidence>
<evidence type="ECO:0000256" key="12">
    <source>
        <dbReference type="ARBA" id="ARBA00032887"/>
    </source>
</evidence>
<keyword evidence="4" id="KW-0138">CF(0)</keyword>
<keyword evidence="5 13" id="KW-0812">Transmembrane</keyword>
<evidence type="ECO:0000256" key="1">
    <source>
        <dbReference type="ARBA" id="ARBA00004141"/>
    </source>
</evidence>
<keyword evidence="6" id="KW-0375">Hydrogen ion transport</keyword>
<evidence type="ECO:0000256" key="8">
    <source>
        <dbReference type="ARBA" id="ARBA00023065"/>
    </source>
</evidence>
<organism evidence="15 16">
    <name type="scientific">Rossellomorea oryzaecorticis</name>
    <dbReference type="NCBI Taxonomy" id="1396505"/>
    <lineage>
        <taxon>Bacteria</taxon>
        <taxon>Bacillati</taxon>
        <taxon>Bacillota</taxon>
        <taxon>Bacilli</taxon>
        <taxon>Bacillales</taxon>
        <taxon>Bacillaceae</taxon>
        <taxon>Rossellomorea</taxon>
    </lineage>
</organism>
<dbReference type="InterPro" id="IPR035921">
    <property type="entry name" value="F/V-ATP_Csub_sf"/>
</dbReference>
<keyword evidence="7 13" id="KW-1133">Transmembrane helix</keyword>
<evidence type="ECO:0000256" key="7">
    <source>
        <dbReference type="ARBA" id="ARBA00022989"/>
    </source>
</evidence>
<evidence type="ECO:0000313" key="15">
    <source>
        <dbReference type="EMBL" id="MEL3974337.1"/>
    </source>
</evidence>
<evidence type="ECO:0000256" key="13">
    <source>
        <dbReference type="SAM" id="Phobius"/>
    </source>
</evidence>
<dbReference type="EMBL" id="JBBYAF010000050">
    <property type="protein sequence ID" value="MEL3974337.1"/>
    <property type="molecule type" value="Genomic_DNA"/>
</dbReference>